<dbReference type="OrthoDB" id="3796623at2759"/>
<reference evidence="2" key="1">
    <citation type="submission" date="2021-12" db="EMBL/GenBank/DDBJ databases">
        <title>Curvularia clavata genome.</title>
        <authorList>
            <person name="Cao Y."/>
        </authorList>
    </citation>
    <scope>NUCLEOTIDE SEQUENCE</scope>
    <source>
        <strain evidence="2">Yc1106</strain>
    </source>
</reference>
<organism evidence="2 3">
    <name type="scientific">Curvularia clavata</name>
    <dbReference type="NCBI Taxonomy" id="95742"/>
    <lineage>
        <taxon>Eukaryota</taxon>
        <taxon>Fungi</taxon>
        <taxon>Dikarya</taxon>
        <taxon>Ascomycota</taxon>
        <taxon>Pezizomycotina</taxon>
        <taxon>Dothideomycetes</taxon>
        <taxon>Pleosporomycetidae</taxon>
        <taxon>Pleosporales</taxon>
        <taxon>Pleosporineae</taxon>
        <taxon>Pleosporaceae</taxon>
        <taxon>Curvularia</taxon>
    </lineage>
</organism>
<dbReference type="Proteomes" id="UP001056012">
    <property type="component" value="Chromosome 8"/>
</dbReference>
<gene>
    <name evidence="2" type="ORF">yc1106_09770</name>
</gene>
<evidence type="ECO:0000313" key="3">
    <source>
        <dbReference type="Proteomes" id="UP001056012"/>
    </source>
</evidence>
<feature type="compositionally biased region" description="Basic and acidic residues" evidence="1">
    <location>
        <begin position="10"/>
        <end position="22"/>
    </location>
</feature>
<name>A0A9Q8ZFL8_CURCL</name>
<dbReference type="EMBL" id="CP089281">
    <property type="protein sequence ID" value="USP82496.1"/>
    <property type="molecule type" value="Genomic_DNA"/>
</dbReference>
<feature type="region of interest" description="Disordered" evidence="1">
    <location>
        <begin position="1"/>
        <end position="69"/>
    </location>
</feature>
<sequence length="226" mass="27422">MPYLHYTHTHSRERTPEYDTHSSRHLVRRNTNKHDRSITLSDLDDDGHDDYPYPANHRAGRSSTALTVRDQPSQLERYNVWSNDTRNTEDDERRHSYDARHTYRYSAHHHHSDDEDRNDRALRFRFNSALDRPSTSHHHSHVTHLRPSDSLHRSDRWIAERWESRERSQSRERSRVRRDSFFGDFEERERETSAERWSRYQRISGANTEELRPLSGWRRRRLINGD</sequence>
<protein>
    <submittedName>
        <fullName evidence="2">Uncharacterized protein</fullName>
    </submittedName>
</protein>
<dbReference type="AlphaFoldDB" id="A0A9Q8ZFL8"/>
<proteinExistence type="predicted"/>
<keyword evidence="3" id="KW-1185">Reference proteome</keyword>
<evidence type="ECO:0000256" key="1">
    <source>
        <dbReference type="SAM" id="MobiDB-lite"/>
    </source>
</evidence>
<evidence type="ECO:0000313" key="2">
    <source>
        <dbReference type="EMBL" id="USP82496.1"/>
    </source>
</evidence>
<dbReference type="VEuPathDB" id="FungiDB:yc1106_09770"/>
<accession>A0A9Q8ZFL8</accession>